<dbReference type="EMBL" id="MU276934">
    <property type="protein sequence ID" value="KAI0037467.1"/>
    <property type="molecule type" value="Genomic_DNA"/>
</dbReference>
<keyword evidence="2" id="KW-1185">Reference proteome</keyword>
<reference evidence="1" key="2">
    <citation type="journal article" date="2022" name="New Phytol.">
        <title>Evolutionary transition to the ectomycorrhizal habit in the genomes of a hyperdiverse lineage of mushroom-forming fungi.</title>
        <authorList>
            <person name="Looney B."/>
            <person name="Miyauchi S."/>
            <person name="Morin E."/>
            <person name="Drula E."/>
            <person name="Courty P.E."/>
            <person name="Kohler A."/>
            <person name="Kuo A."/>
            <person name="LaButti K."/>
            <person name="Pangilinan J."/>
            <person name="Lipzen A."/>
            <person name="Riley R."/>
            <person name="Andreopoulos W."/>
            <person name="He G."/>
            <person name="Johnson J."/>
            <person name="Nolan M."/>
            <person name="Tritt A."/>
            <person name="Barry K.W."/>
            <person name="Grigoriev I.V."/>
            <person name="Nagy L.G."/>
            <person name="Hibbett D."/>
            <person name="Henrissat B."/>
            <person name="Matheny P.B."/>
            <person name="Labbe J."/>
            <person name="Martin F.M."/>
        </authorList>
    </citation>
    <scope>NUCLEOTIDE SEQUENCE</scope>
    <source>
        <strain evidence="1">FP105234-sp</strain>
    </source>
</reference>
<evidence type="ECO:0000313" key="1">
    <source>
        <dbReference type="EMBL" id="KAI0037467.1"/>
    </source>
</evidence>
<name>A0ACB8R0P4_9AGAM</name>
<reference evidence="1" key="1">
    <citation type="submission" date="2021-02" db="EMBL/GenBank/DDBJ databases">
        <authorList>
            <consortium name="DOE Joint Genome Institute"/>
            <person name="Ahrendt S."/>
            <person name="Looney B.P."/>
            <person name="Miyauchi S."/>
            <person name="Morin E."/>
            <person name="Drula E."/>
            <person name="Courty P.E."/>
            <person name="Chicoki N."/>
            <person name="Fauchery L."/>
            <person name="Kohler A."/>
            <person name="Kuo A."/>
            <person name="Labutti K."/>
            <person name="Pangilinan J."/>
            <person name="Lipzen A."/>
            <person name="Riley R."/>
            <person name="Andreopoulos W."/>
            <person name="He G."/>
            <person name="Johnson J."/>
            <person name="Barry K.W."/>
            <person name="Grigoriev I.V."/>
            <person name="Nagy L."/>
            <person name="Hibbett D."/>
            <person name="Henrissat B."/>
            <person name="Matheny P.B."/>
            <person name="Labbe J."/>
            <person name="Martin F."/>
        </authorList>
    </citation>
    <scope>NUCLEOTIDE SEQUENCE</scope>
    <source>
        <strain evidence="1">FP105234-sp</strain>
    </source>
</reference>
<gene>
    <name evidence="1" type="ORF">FA95DRAFT_1614183</name>
</gene>
<accession>A0ACB8R0P4</accession>
<comment type="caution">
    <text evidence="1">The sequence shown here is derived from an EMBL/GenBank/DDBJ whole genome shotgun (WGS) entry which is preliminary data.</text>
</comment>
<organism evidence="1 2">
    <name type="scientific">Auriscalpium vulgare</name>
    <dbReference type="NCBI Taxonomy" id="40419"/>
    <lineage>
        <taxon>Eukaryota</taxon>
        <taxon>Fungi</taxon>
        <taxon>Dikarya</taxon>
        <taxon>Basidiomycota</taxon>
        <taxon>Agaricomycotina</taxon>
        <taxon>Agaricomycetes</taxon>
        <taxon>Russulales</taxon>
        <taxon>Auriscalpiaceae</taxon>
        <taxon>Auriscalpium</taxon>
    </lineage>
</organism>
<dbReference type="Proteomes" id="UP000814033">
    <property type="component" value="Unassembled WGS sequence"/>
</dbReference>
<protein>
    <submittedName>
        <fullName evidence="1">Uncharacterized protein</fullName>
    </submittedName>
</protein>
<sequence length="307" mass="35542">MLYFTAKWTNPPSLLRNDESVSRQRRMFSHPPYYLFWGAQTSEKQALYFTRYLQLFPYIRDRHLHVPDGGARGINGLDTKDWREILGDTYWKKCWPLPSVGTPYDPAAFYRYGGRLLFGDQIHGQIISGDLNPIQPMACGCPVTAEVFQSSELRYSVVAQSLLCSIADELHALEHTLRATSSFVREGSFEELVSRFIWPFGADSLHGWEVINPEGRREWLDIVREIVSAWPIFDSYPWRGYTAAELRALTFQTLSRDVYVDVEGQLLACYVRAFMVTFGWYPSPWTPRPNFTEWKCLAHLAEMDLDV</sequence>
<proteinExistence type="predicted"/>
<evidence type="ECO:0000313" key="2">
    <source>
        <dbReference type="Proteomes" id="UP000814033"/>
    </source>
</evidence>